<comment type="caution">
    <text evidence="1">The sequence shown here is derived from an EMBL/GenBank/DDBJ whole genome shotgun (WGS) entry which is preliminary data.</text>
</comment>
<evidence type="ECO:0000313" key="2">
    <source>
        <dbReference type="Proteomes" id="UP001064048"/>
    </source>
</evidence>
<gene>
    <name evidence="1" type="ORF">MSG28_004838</name>
</gene>
<name>A0ACC0K7G2_CHOFU</name>
<organism evidence="1 2">
    <name type="scientific">Choristoneura fumiferana</name>
    <name type="common">Spruce budworm moth</name>
    <name type="synonym">Archips fumiferana</name>
    <dbReference type="NCBI Taxonomy" id="7141"/>
    <lineage>
        <taxon>Eukaryota</taxon>
        <taxon>Metazoa</taxon>
        <taxon>Ecdysozoa</taxon>
        <taxon>Arthropoda</taxon>
        <taxon>Hexapoda</taxon>
        <taxon>Insecta</taxon>
        <taxon>Pterygota</taxon>
        <taxon>Neoptera</taxon>
        <taxon>Endopterygota</taxon>
        <taxon>Lepidoptera</taxon>
        <taxon>Glossata</taxon>
        <taxon>Ditrysia</taxon>
        <taxon>Tortricoidea</taxon>
        <taxon>Tortricidae</taxon>
        <taxon>Tortricinae</taxon>
        <taxon>Choristoneura</taxon>
    </lineage>
</organism>
<evidence type="ECO:0000313" key="1">
    <source>
        <dbReference type="EMBL" id="KAI8432446.1"/>
    </source>
</evidence>
<sequence length="172" mass="18720">MCCVAFLVKYVLFFTNVVFSITEVLELIPVNLNLIPISVIVLGSVIFLIALFGCCGAIRESRCLLIMYSVSMLILAAAKIWLTVIIFQGLSSIYDTFRCCGVNGPDSYIGVYPAIPPTCCANPTTSDNTGTCAREDSFDGCANIVADYFELVAMIFGLYLSNTITNNKRGYA</sequence>
<proteinExistence type="predicted"/>
<reference evidence="1 2" key="1">
    <citation type="journal article" date="2022" name="Genome Biol. Evol.">
        <title>The Spruce Budworm Genome: Reconstructing the Evolutionary History of Antifreeze Proteins.</title>
        <authorList>
            <person name="Beliveau C."/>
            <person name="Gagne P."/>
            <person name="Picq S."/>
            <person name="Vernygora O."/>
            <person name="Keeling C.I."/>
            <person name="Pinkney K."/>
            <person name="Doucet D."/>
            <person name="Wen F."/>
            <person name="Johnston J.S."/>
            <person name="Maaroufi H."/>
            <person name="Boyle B."/>
            <person name="Laroche J."/>
            <person name="Dewar K."/>
            <person name="Juretic N."/>
            <person name="Blackburn G."/>
            <person name="Nisole A."/>
            <person name="Brunet B."/>
            <person name="Brandao M."/>
            <person name="Lumley L."/>
            <person name="Duan J."/>
            <person name="Quan G."/>
            <person name="Lucarotti C.J."/>
            <person name="Roe A.D."/>
            <person name="Sperling F.A.H."/>
            <person name="Levesque R.C."/>
            <person name="Cusson M."/>
        </authorList>
    </citation>
    <scope>NUCLEOTIDE SEQUENCE [LARGE SCALE GENOMIC DNA]</scope>
    <source>
        <strain evidence="1">Glfc:IPQL:Cfum</strain>
    </source>
</reference>
<keyword evidence="2" id="KW-1185">Reference proteome</keyword>
<dbReference type="Proteomes" id="UP001064048">
    <property type="component" value="Chromosome 7"/>
</dbReference>
<accession>A0ACC0K7G2</accession>
<protein>
    <submittedName>
        <fullName evidence="1">Uncharacterized protein</fullName>
    </submittedName>
</protein>
<dbReference type="EMBL" id="CM046107">
    <property type="protein sequence ID" value="KAI8432446.1"/>
    <property type="molecule type" value="Genomic_DNA"/>
</dbReference>